<sequence length="78" mass="9057">MWPHQHLLASTSHITFFACVRAYAMCVYEHAPKRGKEKFIRDRRESEEERGCWSLFGPPQPRLKTPPLIRFASVTAAI</sequence>
<proteinExistence type="predicted"/>
<name>A0A8T2P237_9TELE</name>
<dbReference type="EMBL" id="JAFBMS010000015">
    <property type="protein sequence ID" value="KAG9346635.1"/>
    <property type="molecule type" value="Genomic_DNA"/>
</dbReference>
<reference evidence="2" key="1">
    <citation type="thesis" date="2021" institute="BYU ScholarsArchive" country="Provo, UT, USA">
        <title>Applications of and Algorithms for Genome Assembly and Genomic Analyses with an Emphasis on Marine Teleosts.</title>
        <authorList>
            <person name="Pickett B.D."/>
        </authorList>
    </citation>
    <scope>NUCLEOTIDE SEQUENCE</scope>
    <source>
        <strain evidence="2">HI-2016</strain>
    </source>
</reference>
<evidence type="ECO:0000256" key="1">
    <source>
        <dbReference type="SAM" id="SignalP"/>
    </source>
</evidence>
<feature type="chain" id="PRO_5035797108" description="Secreted protein" evidence="1">
    <location>
        <begin position="23"/>
        <end position="78"/>
    </location>
</feature>
<evidence type="ECO:0000313" key="2">
    <source>
        <dbReference type="EMBL" id="KAG9346635.1"/>
    </source>
</evidence>
<protein>
    <recommendedName>
        <fullName evidence="4">Secreted protein</fullName>
    </recommendedName>
</protein>
<dbReference type="AlphaFoldDB" id="A0A8T2P237"/>
<evidence type="ECO:0008006" key="4">
    <source>
        <dbReference type="Google" id="ProtNLM"/>
    </source>
</evidence>
<keyword evidence="3" id="KW-1185">Reference proteome</keyword>
<comment type="caution">
    <text evidence="2">The sequence shown here is derived from an EMBL/GenBank/DDBJ whole genome shotgun (WGS) entry which is preliminary data.</text>
</comment>
<gene>
    <name evidence="2" type="ORF">JZ751_006946</name>
</gene>
<dbReference type="Proteomes" id="UP000824540">
    <property type="component" value="Unassembled WGS sequence"/>
</dbReference>
<keyword evidence="1" id="KW-0732">Signal</keyword>
<feature type="signal peptide" evidence="1">
    <location>
        <begin position="1"/>
        <end position="22"/>
    </location>
</feature>
<accession>A0A8T2P237</accession>
<organism evidence="2 3">
    <name type="scientific">Albula glossodonta</name>
    <name type="common">roundjaw bonefish</name>
    <dbReference type="NCBI Taxonomy" id="121402"/>
    <lineage>
        <taxon>Eukaryota</taxon>
        <taxon>Metazoa</taxon>
        <taxon>Chordata</taxon>
        <taxon>Craniata</taxon>
        <taxon>Vertebrata</taxon>
        <taxon>Euteleostomi</taxon>
        <taxon>Actinopterygii</taxon>
        <taxon>Neopterygii</taxon>
        <taxon>Teleostei</taxon>
        <taxon>Albuliformes</taxon>
        <taxon>Albulidae</taxon>
        <taxon>Albula</taxon>
    </lineage>
</organism>
<evidence type="ECO:0000313" key="3">
    <source>
        <dbReference type="Proteomes" id="UP000824540"/>
    </source>
</evidence>